<proteinExistence type="predicted"/>
<dbReference type="GO" id="GO:0008270">
    <property type="term" value="F:zinc ion binding"/>
    <property type="evidence" value="ECO:0007669"/>
    <property type="project" value="UniProtKB-KW"/>
</dbReference>
<dbReference type="GO" id="GO:0005096">
    <property type="term" value="F:GTPase activator activity"/>
    <property type="evidence" value="ECO:0007669"/>
    <property type="project" value="InterPro"/>
</dbReference>
<dbReference type="PROSITE" id="PS50002">
    <property type="entry name" value="SH3"/>
    <property type="match status" value="1"/>
</dbReference>
<dbReference type="Pfam" id="PF01412">
    <property type="entry name" value="ArfGap"/>
    <property type="match status" value="1"/>
</dbReference>
<evidence type="ECO:0000259" key="7">
    <source>
        <dbReference type="PROSITE" id="PS50115"/>
    </source>
</evidence>
<protein>
    <submittedName>
        <fullName evidence="8">Arf-GAP domain-containing protein</fullName>
    </submittedName>
</protein>
<dbReference type="InterPro" id="IPR027267">
    <property type="entry name" value="AH/BAR_dom_sf"/>
</dbReference>
<dbReference type="PROSITE" id="PS50003">
    <property type="entry name" value="PH_DOMAIN"/>
    <property type="match status" value="1"/>
</dbReference>
<dbReference type="WBParaSite" id="EVEC_0000466001-mRNA-1">
    <property type="protein sequence ID" value="EVEC_0000466001-mRNA-1"/>
    <property type="gene ID" value="EVEC_0000466001"/>
</dbReference>
<keyword evidence="3" id="KW-0863">Zinc-finger</keyword>
<dbReference type="Gene3D" id="1.20.1270.60">
    <property type="entry name" value="Arfaptin homology (AH) domain/BAR domain"/>
    <property type="match status" value="1"/>
</dbReference>
<sequence>MSSASGSGGVNLISSFLTTVKADLDSPVTSNFGSRIFEYRSQAQHIADELDGDVIYFDRIRRVSKEVENLLVSLSRQMSALGSVAKESESNLVSDQIRNWNNNMIHPLDLLMSAPNELRNKGVDKACRDYDTKFVKAEAEAKKHAKSWAVEDDFYGILQTVGSTVTRQIQSGYSRGQFSHGELAEELTNERVAVEYELCKFLLGVGGVEDKKSSQLVRHFLELFRGQQQCCIERLKMTEQFRSDFETLEERMAVRSANSCQQRNALFDLKTRLESDYAGLRPTMNRRGRTESYNRGSRISVADTYGGTSTSSLGLGSFPVADNESSQDPVSGFHNSSESSSLTGFLYKKSNKKLHKQWQKRRCKVQDGCFWLSHSDVRFRLFVFFLIIFEFKNIFESLAPAKLSLLVSDCKPSSEGPRMFDLYCRDRTYHLQAESEAEAKSNREWGEWKKCVLAVRNLPGNHECADCSSTEEVQWLSNTGALVCIACSGAHRELGVHVSRIQSLDLDVISPVEFLLMTSNQILDVRNAYQVRNQRRFQIPLTTGNAVINHIYESDERNCNRWKPRAGCNSTDRQNFIQLKYREKAFVQKIEDADVLLLEAMRELNVEKAYKALLSPNITSVAFEEHGPFLDLIRQNNPLGLPIIQLVVQLGLQWTCEKGLPIPSPELILRNCVQSGNLDALCVLLYNRFGNSKEEAVLLRDLENLALKLGYTEITEVLRIAQSSSRGQLSQITIPWSLVISTSSSGTFLFTSIFARFLESFFPKKFYSLSGSLSQSSSSISPLARPSPEVIVEPLPSQVNVLMRNGTTIAVARDSSSVQKGTHFVSPDANRRSMSPSESHSRFSSGPLYSCSTYPVANPSCSFKGSTFGNSSNNNHFFKTFKSEFVSCFITGCAYNPLNTNSSNSSSSSKSLSKMLGIQEFSPNSANGNISSQPVAHHSETSVTRSLTHVTATPNYYAKVYHFEVPGSLKLSSASGKCNSHEEDLSLASSVPSSPAPSLPTQPKPKMYHRSASEYSQAVTNVGALRELHEQKLSSVALRKNLPTVPDRKLLFALYSSFKCYLGFLKPTTGMSSSFSMASSSVSLDPIPAAETAKKDERHPNASMKERGFEEDGLSGGKTGGRNIPLGDLAFDSEKKNKALTSFDNSRTSFVGPNEKTRLPSANSHVEMAAASDLKKPLHPNSPSSEITPVVPKTSKNTTSAALKLKPPVPTPRRGIGVGEGPQREYIRRCRALYDCVADNPDELSFKQGDVIVISKERIAGENDTWMEGYLASEPQRKGVFPITFWRLNLEGWKKYNEIDVYLLASNTHRVADKM</sequence>
<dbReference type="InterPro" id="IPR011993">
    <property type="entry name" value="PH-like_dom_sf"/>
</dbReference>
<dbReference type="PANTHER" id="PTHR45854:SF3">
    <property type="entry name" value="ARFGAP WITH SH3 DOMAIN, ANK REPEAT AND PH DOMAIN-CONTAINING PROTEIN"/>
    <property type="match status" value="1"/>
</dbReference>
<dbReference type="PROSITE" id="PS50115">
    <property type="entry name" value="ARFGAP"/>
    <property type="match status" value="1"/>
</dbReference>
<evidence type="ECO:0000259" key="6">
    <source>
        <dbReference type="PROSITE" id="PS50003"/>
    </source>
</evidence>
<dbReference type="Gene3D" id="1.10.220.150">
    <property type="entry name" value="Arf GTPase activating protein"/>
    <property type="match status" value="1"/>
</dbReference>
<dbReference type="SMART" id="SM00326">
    <property type="entry name" value="SH3"/>
    <property type="match status" value="1"/>
</dbReference>
<feature type="region of interest" description="Disordered" evidence="4">
    <location>
        <begin position="1091"/>
        <end position="1124"/>
    </location>
</feature>
<evidence type="ECO:0000256" key="1">
    <source>
        <dbReference type="ARBA" id="ARBA00022443"/>
    </source>
</evidence>
<dbReference type="InterPro" id="IPR001849">
    <property type="entry name" value="PH_domain"/>
</dbReference>
<feature type="domain" description="Arf-GAP" evidence="7">
    <location>
        <begin position="449"/>
        <end position="594"/>
    </location>
</feature>
<feature type="region of interest" description="Disordered" evidence="4">
    <location>
        <begin position="820"/>
        <end position="844"/>
    </location>
</feature>
<dbReference type="SUPFAM" id="SSF50044">
    <property type="entry name" value="SH3-domain"/>
    <property type="match status" value="1"/>
</dbReference>
<dbReference type="SMART" id="SM00233">
    <property type="entry name" value="PH"/>
    <property type="match status" value="1"/>
</dbReference>
<dbReference type="InterPro" id="IPR043593">
    <property type="entry name" value="ASAP"/>
</dbReference>
<dbReference type="InterPro" id="IPR036028">
    <property type="entry name" value="SH3-like_dom_sf"/>
</dbReference>
<keyword evidence="3" id="KW-0862">Zinc</keyword>
<feature type="compositionally biased region" description="Polar residues" evidence="4">
    <location>
        <begin position="832"/>
        <end position="844"/>
    </location>
</feature>
<evidence type="ECO:0000256" key="4">
    <source>
        <dbReference type="SAM" id="MobiDB-lite"/>
    </source>
</evidence>
<keyword evidence="3" id="KW-0479">Metal-binding</keyword>
<accession>A0A158QAB9</accession>
<evidence type="ECO:0000256" key="2">
    <source>
        <dbReference type="PROSITE-ProRule" id="PRU00192"/>
    </source>
</evidence>
<keyword evidence="1 2" id="KW-0728">SH3 domain</keyword>
<feature type="compositionally biased region" description="Basic and acidic residues" evidence="4">
    <location>
        <begin position="1092"/>
        <end position="1110"/>
    </location>
</feature>
<evidence type="ECO:0000313" key="8">
    <source>
        <dbReference type="WBParaSite" id="EVEC_0000466001-mRNA-1"/>
    </source>
</evidence>
<feature type="region of interest" description="Disordered" evidence="4">
    <location>
        <begin position="1174"/>
        <end position="1220"/>
    </location>
</feature>
<dbReference type="Gene3D" id="2.30.30.40">
    <property type="entry name" value="SH3 Domains"/>
    <property type="match status" value="1"/>
</dbReference>
<dbReference type="SUPFAM" id="SSF57863">
    <property type="entry name" value="ArfGap/RecO-like zinc finger"/>
    <property type="match status" value="1"/>
</dbReference>
<dbReference type="InterPro" id="IPR001164">
    <property type="entry name" value="ArfGAP_dom"/>
</dbReference>
<dbReference type="Gene3D" id="2.30.29.30">
    <property type="entry name" value="Pleckstrin-homology domain (PH domain)/Phosphotyrosine-binding domain (PTB)"/>
    <property type="match status" value="1"/>
</dbReference>
<reference evidence="8" key="1">
    <citation type="submission" date="2016-04" db="UniProtKB">
        <authorList>
            <consortium name="WormBaseParasite"/>
        </authorList>
    </citation>
    <scope>IDENTIFICATION</scope>
</reference>
<feature type="compositionally biased region" description="Polar residues" evidence="4">
    <location>
        <begin position="923"/>
        <end position="934"/>
    </location>
</feature>
<dbReference type="SUPFAM" id="SSF103657">
    <property type="entry name" value="BAR/IMD domain-like"/>
    <property type="match status" value="1"/>
</dbReference>
<dbReference type="SMART" id="SM00105">
    <property type="entry name" value="ArfGap"/>
    <property type="match status" value="1"/>
</dbReference>
<dbReference type="InterPro" id="IPR001452">
    <property type="entry name" value="SH3_domain"/>
</dbReference>
<dbReference type="InterPro" id="IPR037278">
    <property type="entry name" value="ARFGAP/RecO"/>
</dbReference>
<organism evidence="8">
    <name type="scientific">Enterobius vermicularis</name>
    <name type="common">Human pinworm</name>
    <dbReference type="NCBI Taxonomy" id="51028"/>
    <lineage>
        <taxon>Eukaryota</taxon>
        <taxon>Metazoa</taxon>
        <taxon>Ecdysozoa</taxon>
        <taxon>Nematoda</taxon>
        <taxon>Chromadorea</taxon>
        <taxon>Rhabditida</taxon>
        <taxon>Spirurina</taxon>
        <taxon>Oxyuridomorpha</taxon>
        <taxon>Oxyuroidea</taxon>
        <taxon>Oxyuridae</taxon>
        <taxon>Enterobius</taxon>
    </lineage>
</organism>
<dbReference type="PANTHER" id="PTHR45854">
    <property type="entry name" value="ASAP FAMILY MEMBER"/>
    <property type="match status" value="1"/>
</dbReference>
<dbReference type="SUPFAM" id="SSF50729">
    <property type="entry name" value="PH domain-like"/>
    <property type="match status" value="1"/>
</dbReference>
<dbReference type="Pfam" id="PF07653">
    <property type="entry name" value="SH3_2"/>
    <property type="match status" value="1"/>
</dbReference>
<feature type="region of interest" description="Disordered" evidence="4">
    <location>
        <begin position="923"/>
        <end position="942"/>
    </location>
</feature>
<evidence type="ECO:0000256" key="3">
    <source>
        <dbReference type="PROSITE-ProRule" id="PRU00288"/>
    </source>
</evidence>
<feature type="domain" description="PH" evidence="6">
    <location>
        <begin position="339"/>
        <end position="457"/>
    </location>
</feature>
<feature type="region of interest" description="Disordered" evidence="4">
    <location>
        <begin position="984"/>
        <end position="1013"/>
    </location>
</feature>
<name>A0A158QAB9_ENTVE</name>
<feature type="compositionally biased region" description="Pro residues" evidence="4">
    <location>
        <begin position="994"/>
        <end position="1003"/>
    </location>
</feature>
<feature type="domain" description="SH3" evidence="5">
    <location>
        <begin position="1225"/>
        <end position="1291"/>
    </location>
</feature>
<evidence type="ECO:0000259" key="5">
    <source>
        <dbReference type="PROSITE" id="PS50002"/>
    </source>
</evidence>
<dbReference type="InterPro" id="IPR038508">
    <property type="entry name" value="ArfGAP_dom_sf"/>
</dbReference>